<dbReference type="AlphaFoldDB" id="A0A8E2AZ26"/>
<feature type="signal peptide" evidence="2">
    <location>
        <begin position="1"/>
        <end position="22"/>
    </location>
</feature>
<name>A0A8E2AZ26_9PSEU</name>
<dbReference type="Proteomes" id="UP000550260">
    <property type="component" value="Unassembled WGS sequence"/>
</dbReference>
<evidence type="ECO:0000256" key="2">
    <source>
        <dbReference type="SAM" id="SignalP"/>
    </source>
</evidence>
<evidence type="ECO:0000313" key="3">
    <source>
        <dbReference type="EMBL" id="MBB2498599.1"/>
    </source>
</evidence>
<accession>A0A8E2AZ26</accession>
<evidence type="ECO:0000256" key="1">
    <source>
        <dbReference type="SAM" id="MobiDB-lite"/>
    </source>
</evidence>
<sequence length="100" mass="10141">MRRTRIALFALTVLCAASVSSAAASANPRRAVFALSSTAFADGGLIPKVHDCASSGDGDPESRRRWPGPELPGRASSSTRAAETAIGAATVATALLRGTS</sequence>
<feature type="chain" id="PRO_5034514324" description="Secreted protein" evidence="2">
    <location>
        <begin position="23"/>
        <end position="100"/>
    </location>
</feature>
<evidence type="ECO:0000313" key="4">
    <source>
        <dbReference type="Proteomes" id="UP000550260"/>
    </source>
</evidence>
<protein>
    <recommendedName>
        <fullName evidence="5">Secreted protein</fullName>
    </recommendedName>
</protein>
<comment type="caution">
    <text evidence="3">The sequence shown here is derived from an EMBL/GenBank/DDBJ whole genome shotgun (WGS) entry which is preliminary data.</text>
</comment>
<keyword evidence="2" id="KW-0732">Signal</keyword>
<dbReference type="EMBL" id="JACJHR010000005">
    <property type="protein sequence ID" value="MBB2498599.1"/>
    <property type="molecule type" value="Genomic_DNA"/>
</dbReference>
<proteinExistence type="predicted"/>
<gene>
    <name evidence="3" type="ORF">H5411_05550</name>
</gene>
<reference evidence="3 4" key="1">
    <citation type="submission" date="2020-08" db="EMBL/GenBank/DDBJ databases">
        <title>Amycolatopsis echigonensis JCM 21831.</title>
        <authorList>
            <person name="Tedsree N."/>
            <person name="Kuncharoen N."/>
            <person name="Likhitwitayawuid K."/>
            <person name="Tanasupawat S."/>
        </authorList>
    </citation>
    <scope>NUCLEOTIDE SEQUENCE [LARGE SCALE GENOMIC DNA]</scope>
    <source>
        <strain evidence="3 4">JCM 21831</strain>
    </source>
</reference>
<dbReference type="RefSeq" id="WP_183123143.1">
    <property type="nucleotide sequence ID" value="NZ_JACJHR010000005.1"/>
</dbReference>
<feature type="region of interest" description="Disordered" evidence="1">
    <location>
        <begin position="51"/>
        <end position="79"/>
    </location>
</feature>
<evidence type="ECO:0008006" key="5">
    <source>
        <dbReference type="Google" id="ProtNLM"/>
    </source>
</evidence>
<organism evidence="3 4">
    <name type="scientific">Amycolatopsis echigonensis</name>
    <dbReference type="NCBI Taxonomy" id="2576905"/>
    <lineage>
        <taxon>Bacteria</taxon>
        <taxon>Bacillati</taxon>
        <taxon>Actinomycetota</taxon>
        <taxon>Actinomycetes</taxon>
        <taxon>Pseudonocardiales</taxon>
        <taxon>Pseudonocardiaceae</taxon>
        <taxon>Amycolatopsis</taxon>
    </lineage>
</organism>